<sequence>MMLKKVFTLVTLAVLTLSMSISSPVFAKASTVKKQNKDVRVTILLDASGSMARKVEGERKFDLAKQEVFKFAQSLPKDAKIRMSLFGSEGNNKNSGKAQSCEVIRGVYGVQPYEKESFENSLNGLGPNGWTPIARALEHAKQADEQLNNGTKHIVYLITDGEETCGGDPVKVAKELHNSKGSTVVNVIGLDFNDGYEGQLKQVAKAGKGHYYQASTGKEMGSILSAESLKLHE</sequence>
<evidence type="ECO:0000259" key="2">
    <source>
        <dbReference type="PROSITE" id="PS50234"/>
    </source>
</evidence>
<dbReference type="PROSITE" id="PS50234">
    <property type="entry name" value="VWFA"/>
    <property type="match status" value="1"/>
</dbReference>
<dbReference type="SUPFAM" id="SSF53300">
    <property type="entry name" value="vWA-like"/>
    <property type="match status" value="1"/>
</dbReference>
<dbReference type="EMBL" id="JXCL01000014">
    <property type="protein sequence ID" value="KIL19867.1"/>
    <property type="molecule type" value="Genomic_DNA"/>
</dbReference>
<evidence type="ECO:0000256" key="1">
    <source>
        <dbReference type="SAM" id="SignalP"/>
    </source>
</evidence>
<organism evidence="3 4">
    <name type="scientific">Bacillus pumilus</name>
    <name type="common">Bacillus mesentericus</name>
    <dbReference type="NCBI Taxonomy" id="1408"/>
    <lineage>
        <taxon>Bacteria</taxon>
        <taxon>Bacillati</taxon>
        <taxon>Bacillota</taxon>
        <taxon>Bacilli</taxon>
        <taxon>Bacillales</taxon>
        <taxon>Bacillaceae</taxon>
        <taxon>Bacillus</taxon>
    </lineage>
</organism>
<evidence type="ECO:0000313" key="4">
    <source>
        <dbReference type="Proteomes" id="UP000031978"/>
    </source>
</evidence>
<dbReference type="GO" id="GO:0016491">
    <property type="term" value="F:oxidoreductase activity"/>
    <property type="evidence" value="ECO:0007669"/>
    <property type="project" value="UniProtKB-KW"/>
</dbReference>
<dbReference type="SMART" id="SM00327">
    <property type="entry name" value="VWA"/>
    <property type="match status" value="1"/>
</dbReference>
<dbReference type="AlphaFoldDB" id="A0AB34R007"/>
<gene>
    <name evidence="3" type="ORF">B4127_3731</name>
</gene>
<feature type="domain" description="VWFA" evidence="2">
    <location>
        <begin position="40"/>
        <end position="229"/>
    </location>
</feature>
<dbReference type="Gene3D" id="3.40.50.410">
    <property type="entry name" value="von Willebrand factor, type A domain"/>
    <property type="match status" value="1"/>
</dbReference>
<dbReference type="EC" id="1.4.99.1" evidence="3"/>
<reference evidence="3 4" key="1">
    <citation type="submission" date="2014-12" db="EMBL/GenBank/DDBJ databases">
        <title>Draft Genome Sequences of Five Spore-Forming Food Isolates of Bacillus pumilus.</title>
        <authorList>
            <person name="de Jong A."/>
            <person name="van Heel A.J."/>
            <person name="Montalban-Lopez M."/>
            <person name="Krawczyk A.O."/>
            <person name="Berendsen E.M."/>
            <person name="Wells-Bennik M."/>
            <person name="Kuipers O.P."/>
        </authorList>
    </citation>
    <scope>NUCLEOTIDE SEQUENCE [LARGE SCALE GENOMIC DNA]</scope>
    <source>
        <strain evidence="3 4">B4127</strain>
    </source>
</reference>
<name>A0AB34R007_BACPU</name>
<keyword evidence="3" id="KW-0560">Oxidoreductase</keyword>
<dbReference type="Pfam" id="PF00092">
    <property type="entry name" value="VWA"/>
    <property type="match status" value="1"/>
</dbReference>
<keyword evidence="1" id="KW-0732">Signal</keyword>
<protein>
    <submittedName>
        <fullName evidence="3">D-amino acid dehydrogenase large subunit</fullName>
        <ecNumber evidence="3">1.4.99.1</ecNumber>
    </submittedName>
</protein>
<comment type="caution">
    <text evidence="3">The sequence shown here is derived from an EMBL/GenBank/DDBJ whole genome shotgun (WGS) entry which is preliminary data.</text>
</comment>
<dbReference type="InterPro" id="IPR002035">
    <property type="entry name" value="VWF_A"/>
</dbReference>
<feature type="chain" id="PRO_5044313903" evidence="1">
    <location>
        <begin position="28"/>
        <end position="233"/>
    </location>
</feature>
<proteinExistence type="predicted"/>
<feature type="signal peptide" evidence="1">
    <location>
        <begin position="1"/>
        <end position="27"/>
    </location>
</feature>
<dbReference type="InterPro" id="IPR036465">
    <property type="entry name" value="vWFA_dom_sf"/>
</dbReference>
<evidence type="ECO:0000313" key="3">
    <source>
        <dbReference type="EMBL" id="KIL19867.1"/>
    </source>
</evidence>
<accession>A0AB34R007</accession>
<dbReference type="Proteomes" id="UP000031978">
    <property type="component" value="Unassembled WGS sequence"/>
</dbReference>